<proteinExistence type="predicted"/>
<gene>
    <name evidence="1" type="ORF">GCM10008027_30460</name>
</gene>
<accession>A0ABQ1TWK6</accession>
<evidence type="ECO:0000313" key="1">
    <source>
        <dbReference type="EMBL" id="GGF03393.1"/>
    </source>
</evidence>
<keyword evidence="2" id="KW-1185">Reference proteome</keyword>
<name>A0ABQ1TWK6_9GAMM</name>
<sequence>MSRKLKFVTAISQMTENGASIYGGFNHFRGEAIFTSTLNTCYFEDKTLVKVKGGGLNGSNYKCSSTGEFYRVMKFDRLF</sequence>
<comment type="caution">
    <text evidence="1">The sequence shown here is derived from an EMBL/GenBank/DDBJ whole genome shotgun (WGS) entry which is preliminary data.</text>
</comment>
<evidence type="ECO:0000313" key="2">
    <source>
        <dbReference type="Proteomes" id="UP000638462"/>
    </source>
</evidence>
<dbReference type="Proteomes" id="UP000638462">
    <property type="component" value="Unassembled WGS sequence"/>
</dbReference>
<dbReference type="EMBL" id="BMIT01000012">
    <property type="protein sequence ID" value="GGF03393.1"/>
    <property type="molecule type" value="Genomic_DNA"/>
</dbReference>
<protein>
    <submittedName>
        <fullName evidence="1">Uncharacterized protein</fullName>
    </submittedName>
</protein>
<organism evidence="1 2">
    <name type="scientific">Pseudoalteromonas gelatinilytica</name>
    <dbReference type="NCBI Taxonomy" id="1703256"/>
    <lineage>
        <taxon>Bacteria</taxon>
        <taxon>Pseudomonadati</taxon>
        <taxon>Pseudomonadota</taxon>
        <taxon>Gammaproteobacteria</taxon>
        <taxon>Alteromonadales</taxon>
        <taxon>Pseudoalteromonadaceae</taxon>
        <taxon>Pseudoalteromonas</taxon>
    </lineage>
</organism>
<reference evidence="2" key="1">
    <citation type="journal article" date="2019" name="Int. J. Syst. Evol. Microbiol.">
        <title>The Global Catalogue of Microorganisms (GCM) 10K type strain sequencing project: providing services to taxonomists for standard genome sequencing and annotation.</title>
        <authorList>
            <consortium name="The Broad Institute Genomics Platform"/>
            <consortium name="The Broad Institute Genome Sequencing Center for Infectious Disease"/>
            <person name="Wu L."/>
            <person name="Ma J."/>
        </authorList>
    </citation>
    <scope>NUCLEOTIDE SEQUENCE [LARGE SCALE GENOMIC DNA]</scope>
    <source>
        <strain evidence="2">CGMCC 1.15394</strain>
    </source>
</reference>